<sequence>MEEKMTWHTCLNSMAKKQESKPNGTTPQLAEFVLDLYAAGWTQQQVFGQYPQITPDLVTRVFSLAALLCVREEVLSQLSVLPESRLLNA</sequence>
<dbReference type="InParanoid" id="K9TF78"/>
<dbReference type="KEGG" id="oac:Oscil6304_1032"/>
<dbReference type="HOGENOM" id="CLU_2451756_0_0_3"/>
<evidence type="ECO:0008006" key="3">
    <source>
        <dbReference type="Google" id="ProtNLM"/>
    </source>
</evidence>
<dbReference type="Proteomes" id="UP000010367">
    <property type="component" value="Chromosome"/>
</dbReference>
<dbReference type="OrthoDB" id="9808242at2"/>
<dbReference type="AlphaFoldDB" id="K9TF78"/>
<accession>K9TF78</accession>
<protein>
    <recommendedName>
        <fullName evidence="3">DUF433 domain-containing protein</fullName>
    </recommendedName>
</protein>
<evidence type="ECO:0000313" key="2">
    <source>
        <dbReference type="Proteomes" id="UP000010367"/>
    </source>
</evidence>
<dbReference type="RefSeq" id="WP_015147411.1">
    <property type="nucleotide sequence ID" value="NC_019693.1"/>
</dbReference>
<evidence type="ECO:0000313" key="1">
    <source>
        <dbReference type="EMBL" id="AFY80761.1"/>
    </source>
</evidence>
<proteinExistence type="predicted"/>
<name>K9TF78_9CYAN</name>
<dbReference type="EMBL" id="CP003607">
    <property type="protein sequence ID" value="AFY80761.1"/>
    <property type="molecule type" value="Genomic_DNA"/>
</dbReference>
<gene>
    <name evidence="1" type="ORF">Oscil6304_1032</name>
</gene>
<reference evidence="1 2" key="1">
    <citation type="submission" date="2012-06" db="EMBL/GenBank/DDBJ databases">
        <title>Finished chromosome of genome of Oscillatoria acuminata PCC 6304.</title>
        <authorList>
            <consortium name="US DOE Joint Genome Institute"/>
            <person name="Gugger M."/>
            <person name="Coursin T."/>
            <person name="Rippka R."/>
            <person name="Tandeau De Marsac N."/>
            <person name="Huntemann M."/>
            <person name="Wei C.-L."/>
            <person name="Han J."/>
            <person name="Detter J.C."/>
            <person name="Han C."/>
            <person name="Tapia R."/>
            <person name="Davenport K."/>
            <person name="Daligault H."/>
            <person name="Erkkila T."/>
            <person name="Gu W."/>
            <person name="Munk A.C.C."/>
            <person name="Teshima H."/>
            <person name="Xu Y."/>
            <person name="Chain P."/>
            <person name="Chen A."/>
            <person name="Krypides N."/>
            <person name="Mavromatis K."/>
            <person name="Markowitz V."/>
            <person name="Szeto E."/>
            <person name="Ivanova N."/>
            <person name="Mikhailova N."/>
            <person name="Ovchinnikova G."/>
            <person name="Pagani I."/>
            <person name="Pati A."/>
            <person name="Goodwin L."/>
            <person name="Peters L."/>
            <person name="Pitluck S."/>
            <person name="Woyke T."/>
            <person name="Kerfeld C."/>
        </authorList>
    </citation>
    <scope>NUCLEOTIDE SEQUENCE [LARGE SCALE GENOMIC DNA]</scope>
    <source>
        <strain evidence="1 2">PCC 6304</strain>
    </source>
</reference>
<keyword evidence="2" id="KW-1185">Reference proteome</keyword>
<organism evidence="1 2">
    <name type="scientific">Oscillatoria acuminata PCC 6304</name>
    <dbReference type="NCBI Taxonomy" id="56110"/>
    <lineage>
        <taxon>Bacteria</taxon>
        <taxon>Bacillati</taxon>
        <taxon>Cyanobacteriota</taxon>
        <taxon>Cyanophyceae</taxon>
        <taxon>Oscillatoriophycideae</taxon>
        <taxon>Oscillatoriales</taxon>
        <taxon>Oscillatoriaceae</taxon>
        <taxon>Oscillatoria</taxon>
    </lineage>
</organism>